<comment type="caution">
    <text evidence="1">The sequence shown here is derived from an EMBL/GenBank/DDBJ whole genome shotgun (WGS) entry which is preliminary data.</text>
</comment>
<keyword evidence="2" id="KW-1185">Reference proteome</keyword>
<evidence type="ECO:0000313" key="1">
    <source>
        <dbReference type="EMBL" id="RKR86854.1"/>
    </source>
</evidence>
<dbReference type="Proteomes" id="UP000277671">
    <property type="component" value="Unassembled WGS sequence"/>
</dbReference>
<sequence>MTQAVDGSTDELAAFHQLLLRMSGRLPDELIAACRRWLVEGEFVETAQAVVFAALAGRIVVAEAEAVLLSDVLRAAGEDVEALAELERSDADPHPLYGVAPVSPEVLAEHGSAVPYVIDLTVPYAGPGGLDEVDAAAVAAMASLVDGAPVRALWRVWRFPPMGTQQPPARRVYLLQADDEASLPGLAAGLQDVLVVAGETHPQVEAFVDPAALPAYQRTALGFAALLWTATPAVAPLVARVFDTFEPGAGPSFDSAHPRLDQVDRDRVAGYLDAGAPLLITSDLAPDVLDPARPEVVPTAFRTDGRWVWTDAVSYYLRGYGMAPDADLLDAIRAHDYLAPEVDAVALHRALSVLYASPAGDDGGTGRVGGGSWS</sequence>
<dbReference type="OrthoDB" id="275232at2"/>
<dbReference type="AlphaFoldDB" id="A0A495JEP4"/>
<organism evidence="1 2">
    <name type="scientific">Micromonospora pisi</name>
    <dbReference type="NCBI Taxonomy" id="589240"/>
    <lineage>
        <taxon>Bacteria</taxon>
        <taxon>Bacillati</taxon>
        <taxon>Actinomycetota</taxon>
        <taxon>Actinomycetes</taxon>
        <taxon>Micromonosporales</taxon>
        <taxon>Micromonosporaceae</taxon>
        <taxon>Micromonospora</taxon>
    </lineage>
</organism>
<name>A0A495JEP4_9ACTN</name>
<evidence type="ECO:0000313" key="2">
    <source>
        <dbReference type="Proteomes" id="UP000277671"/>
    </source>
</evidence>
<accession>A0A495JEP4</accession>
<dbReference type="EMBL" id="RBKT01000001">
    <property type="protein sequence ID" value="RKR86854.1"/>
    <property type="molecule type" value="Genomic_DNA"/>
</dbReference>
<dbReference type="RefSeq" id="WP_121155207.1">
    <property type="nucleotide sequence ID" value="NZ_RBKT01000001.1"/>
</dbReference>
<gene>
    <name evidence="1" type="ORF">BDK92_1122</name>
</gene>
<reference evidence="1 2" key="1">
    <citation type="submission" date="2018-10" db="EMBL/GenBank/DDBJ databases">
        <title>Sequencing the genomes of 1000 actinobacteria strains.</title>
        <authorList>
            <person name="Klenk H.-P."/>
        </authorList>
    </citation>
    <scope>NUCLEOTIDE SEQUENCE [LARGE SCALE GENOMIC DNA]</scope>
    <source>
        <strain evidence="1 2">DSM 45175</strain>
    </source>
</reference>
<proteinExistence type="predicted"/>
<protein>
    <submittedName>
        <fullName evidence="1">Uncharacterized protein</fullName>
    </submittedName>
</protein>